<evidence type="ECO:0008006" key="4">
    <source>
        <dbReference type="Google" id="ProtNLM"/>
    </source>
</evidence>
<dbReference type="OrthoDB" id="288800at2"/>
<dbReference type="InterPro" id="IPR021306">
    <property type="entry name" value="DUF2878"/>
</dbReference>
<dbReference type="RefSeq" id="WP_045750912.1">
    <property type="nucleotide sequence ID" value="NZ_LN794158.1"/>
</dbReference>
<feature type="transmembrane region" description="Helical" evidence="1">
    <location>
        <begin position="86"/>
        <end position="104"/>
    </location>
</feature>
<dbReference type="STRING" id="1581680.BN1209_0633"/>
<evidence type="ECO:0000313" key="2">
    <source>
        <dbReference type="EMBL" id="CEN55676.1"/>
    </source>
</evidence>
<dbReference type="HOGENOM" id="CLU_110723_1_0_4"/>
<keyword evidence="1" id="KW-0812">Transmembrane</keyword>
<organism evidence="2 3">
    <name type="scientific">Candidatus Methylopumilus turicensis</name>
    <dbReference type="NCBI Taxonomy" id="1581680"/>
    <lineage>
        <taxon>Bacteria</taxon>
        <taxon>Pseudomonadati</taxon>
        <taxon>Pseudomonadota</taxon>
        <taxon>Betaproteobacteria</taxon>
        <taxon>Nitrosomonadales</taxon>
        <taxon>Methylophilaceae</taxon>
        <taxon>Candidatus Methylopumilus</taxon>
    </lineage>
</organism>
<feature type="transmembrane region" description="Helical" evidence="1">
    <location>
        <begin position="24"/>
        <end position="40"/>
    </location>
</feature>
<keyword evidence="1" id="KW-0472">Membrane</keyword>
<protein>
    <recommendedName>
        <fullName evidence="4">Transmembrane protein</fullName>
    </recommendedName>
</protein>
<dbReference type="Proteomes" id="UP000056322">
    <property type="component" value="Chromosome 1"/>
</dbReference>
<dbReference type="AlphaFoldDB" id="A0A0B7IYX4"/>
<sequence>MLLNIIGFQIGWFSCVLGAANQRPWMGVFIACLVLSIHLAKSSDARFEFKFLITALIIGIIFDGIPQSLGWITFNPVSYWPNILPPPWMIMLWALFASTLNISLSWLQNKNIVAILIGAVAGPVSYWSGARLGALTLSNANAAMIYLAIGWGLIVPLLLKIAASKEK</sequence>
<proteinExistence type="predicted"/>
<keyword evidence="1" id="KW-1133">Transmembrane helix</keyword>
<dbReference type="KEGG" id="mbac:BN1209_0633"/>
<accession>A0A0B7IYX4</accession>
<feature type="transmembrane region" description="Helical" evidence="1">
    <location>
        <begin position="52"/>
        <end position="74"/>
    </location>
</feature>
<feature type="transmembrane region" description="Helical" evidence="1">
    <location>
        <begin position="140"/>
        <end position="159"/>
    </location>
</feature>
<gene>
    <name evidence="2" type="ORF">BN1209_0633</name>
</gene>
<keyword evidence="3" id="KW-1185">Reference proteome</keyword>
<evidence type="ECO:0000313" key="3">
    <source>
        <dbReference type="Proteomes" id="UP000056322"/>
    </source>
</evidence>
<dbReference type="Pfam" id="PF11086">
    <property type="entry name" value="DUF2878"/>
    <property type="match status" value="1"/>
</dbReference>
<evidence type="ECO:0000256" key="1">
    <source>
        <dbReference type="SAM" id="Phobius"/>
    </source>
</evidence>
<dbReference type="EMBL" id="LN794158">
    <property type="protein sequence ID" value="CEN55676.1"/>
    <property type="molecule type" value="Genomic_DNA"/>
</dbReference>
<name>A0A0B7IYX4_9PROT</name>
<feature type="transmembrane region" description="Helical" evidence="1">
    <location>
        <begin position="111"/>
        <end position="128"/>
    </location>
</feature>
<reference evidence="3" key="1">
    <citation type="submission" date="2014-12" db="EMBL/GenBank/DDBJ databases">
        <authorList>
            <person name="Salcher M.M."/>
        </authorList>
    </citation>
    <scope>NUCLEOTIDE SEQUENCE [LARGE SCALE GENOMIC DNA]</scope>
    <source>
        <strain evidence="3">MMS-10A-171</strain>
    </source>
</reference>